<evidence type="ECO:0000256" key="5">
    <source>
        <dbReference type="ARBA" id="ARBA00022840"/>
    </source>
</evidence>
<dbReference type="EC" id="6.2.1.3" evidence="7"/>
<evidence type="ECO:0000256" key="2">
    <source>
        <dbReference type="ARBA" id="ARBA00022598"/>
    </source>
</evidence>
<dbReference type="GO" id="GO:0090434">
    <property type="term" value="F:oleoyl-CoA ligase activity"/>
    <property type="evidence" value="ECO:0007669"/>
    <property type="project" value="TreeGrafter"/>
</dbReference>
<comment type="catalytic activity">
    <reaction evidence="8">
        <text>a very long-chain fatty acid + ATP + CoA = a very long-chain fatty acyl-CoA + AMP + diphosphate</text>
        <dbReference type="Rhea" id="RHEA:54536"/>
        <dbReference type="ChEBI" id="CHEBI:30616"/>
        <dbReference type="ChEBI" id="CHEBI:33019"/>
        <dbReference type="ChEBI" id="CHEBI:57287"/>
        <dbReference type="ChEBI" id="CHEBI:58950"/>
        <dbReference type="ChEBI" id="CHEBI:138261"/>
        <dbReference type="ChEBI" id="CHEBI:456215"/>
    </reaction>
    <physiologicalReaction direction="left-to-right" evidence="8">
        <dbReference type="Rhea" id="RHEA:54537"/>
    </physiologicalReaction>
</comment>
<dbReference type="FunFam" id="3.30.300.30:FF:000002">
    <property type="entry name" value="Long-chain fatty acid transport protein 1"/>
    <property type="match status" value="1"/>
</dbReference>
<comment type="caution">
    <text evidence="12">The sequence shown here is derived from an EMBL/GenBank/DDBJ whole genome shotgun (WGS) entry which is preliminary data.</text>
</comment>
<dbReference type="GO" id="GO:0005789">
    <property type="term" value="C:endoplasmic reticulum membrane"/>
    <property type="evidence" value="ECO:0007669"/>
    <property type="project" value="TreeGrafter"/>
</dbReference>
<evidence type="ECO:0000256" key="7">
    <source>
        <dbReference type="ARBA" id="ARBA00026121"/>
    </source>
</evidence>
<dbReference type="AlphaFoldDB" id="A0A8K1FV11"/>
<evidence type="ECO:0000256" key="1">
    <source>
        <dbReference type="ARBA" id="ARBA00006432"/>
    </source>
</evidence>
<evidence type="ECO:0000313" key="13">
    <source>
        <dbReference type="Proteomes" id="UP000796761"/>
    </source>
</evidence>
<keyword evidence="4" id="KW-0443">Lipid metabolism</keyword>
<evidence type="ECO:0000256" key="6">
    <source>
        <dbReference type="ARBA" id="ARBA00023055"/>
    </source>
</evidence>
<comment type="catalytic activity">
    <reaction evidence="10">
        <text>tetracosanoate + ATP + CoA = tetracosanoyl-CoA + AMP + diphosphate</text>
        <dbReference type="Rhea" id="RHEA:33639"/>
        <dbReference type="ChEBI" id="CHEBI:30616"/>
        <dbReference type="ChEBI" id="CHEBI:31014"/>
        <dbReference type="ChEBI" id="CHEBI:33019"/>
        <dbReference type="ChEBI" id="CHEBI:57287"/>
        <dbReference type="ChEBI" id="CHEBI:65052"/>
        <dbReference type="ChEBI" id="CHEBI:456215"/>
    </reaction>
    <physiologicalReaction direction="left-to-right" evidence="10">
        <dbReference type="Rhea" id="RHEA:33640"/>
    </physiologicalReaction>
</comment>
<evidence type="ECO:0000256" key="8">
    <source>
        <dbReference type="ARBA" id="ARBA00036527"/>
    </source>
</evidence>
<keyword evidence="6" id="KW-0813">Transport</keyword>
<dbReference type="GO" id="GO:0001579">
    <property type="term" value="P:medium-chain fatty acid transport"/>
    <property type="evidence" value="ECO:0007669"/>
    <property type="project" value="TreeGrafter"/>
</dbReference>
<name>A0A8K1FV11_9PASS</name>
<keyword evidence="3" id="KW-0547">Nucleotide-binding</keyword>
<dbReference type="Pfam" id="PF13193">
    <property type="entry name" value="AMP-binding_C"/>
    <property type="match status" value="1"/>
</dbReference>
<dbReference type="Gene3D" id="3.30.300.30">
    <property type="match status" value="1"/>
</dbReference>
<evidence type="ECO:0000313" key="12">
    <source>
        <dbReference type="EMBL" id="TRZ06699.1"/>
    </source>
</evidence>
<dbReference type="OrthoDB" id="288590at2759"/>
<dbReference type="InterPro" id="IPR045851">
    <property type="entry name" value="AMP-bd_C_sf"/>
</dbReference>
<dbReference type="GO" id="GO:0005886">
    <property type="term" value="C:plasma membrane"/>
    <property type="evidence" value="ECO:0007669"/>
    <property type="project" value="TreeGrafter"/>
</dbReference>
<evidence type="ECO:0000256" key="3">
    <source>
        <dbReference type="ARBA" id="ARBA00022741"/>
    </source>
</evidence>
<dbReference type="PANTHER" id="PTHR43107">
    <property type="entry name" value="LONG-CHAIN FATTY ACID TRANSPORT PROTEIN"/>
    <property type="match status" value="1"/>
</dbReference>
<dbReference type="PANTHER" id="PTHR43107:SF15">
    <property type="entry name" value="FATTY ACID TRANSPORT PROTEIN 3, ISOFORM A"/>
    <property type="match status" value="1"/>
</dbReference>
<evidence type="ECO:0000256" key="9">
    <source>
        <dbReference type="ARBA" id="ARBA00041297"/>
    </source>
</evidence>
<dbReference type="InterPro" id="IPR025110">
    <property type="entry name" value="AMP-bd_C"/>
</dbReference>
<organism evidence="12 13">
    <name type="scientific">Zosterops borbonicus</name>
    <dbReference type="NCBI Taxonomy" id="364589"/>
    <lineage>
        <taxon>Eukaryota</taxon>
        <taxon>Metazoa</taxon>
        <taxon>Chordata</taxon>
        <taxon>Craniata</taxon>
        <taxon>Vertebrata</taxon>
        <taxon>Euteleostomi</taxon>
        <taxon>Archelosauria</taxon>
        <taxon>Archosauria</taxon>
        <taxon>Dinosauria</taxon>
        <taxon>Saurischia</taxon>
        <taxon>Theropoda</taxon>
        <taxon>Coelurosauria</taxon>
        <taxon>Aves</taxon>
        <taxon>Neognathae</taxon>
        <taxon>Neoaves</taxon>
        <taxon>Telluraves</taxon>
        <taxon>Australaves</taxon>
        <taxon>Passeriformes</taxon>
        <taxon>Sylvioidea</taxon>
        <taxon>Zosteropidae</taxon>
        <taxon>Zosterops</taxon>
    </lineage>
</organism>
<sequence length="211" mass="23267">EPGLLVGRIEQRDPLRRFDGYVTPGATSGKIARDVLDKGDQVYLSGESGDQVYLSGDILVMDELGYLYFRERAGDSFRWRGENVSSAEVEAALSRLLGHAGVVVYGVEIPGVEGRAGMAAIADPQARVDVAGLYQALSSALPPFARPVFIRLRTHLDTTGTFKLQKTRLRGEGWDPRRVPDPLFVLDPPRGRYVTLDGEMRDRICAGKCRF</sequence>
<keyword evidence="2" id="KW-0436">Ligase</keyword>
<reference evidence="12" key="1">
    <citation type="submission" date="2019-04" db="EMBL/GenBank/DDBJ databases">
        <title>Genome assembly of Zosterops borbonicus 15179.</title>
        <authorList>
            <person name="Leroy T."/>
            <person name="Anselmetti Y."/>
            <person name="Tilak M.-K."/>
            <person name="Nabholz B."/>
        </authorList>
    </citation>
    <scope>NUCLEOTIDE SEQUENCE</scope>
    <source>
        <strain evidence="12">HGM_15179</strain>
        <tissue evidence="12">Muscle</tissue>
    </source>
</reference>
<feature type="domain" description="AMP-binding enzyme C-terminal" evidence="11">
    <location>
        <begin position="88"/>
        <end position="163"/>
    </location>
</feature>
<dbReference type="EMBL" id="SWJQ01002268">
    <property type="protein sequence ID" value="TRZ06699.1"/>
    <property type="molecule type" value="Genomic_DNA"/>
</dbReference>
<protein>
    <recommendedName>
        <fullName evidence="7">long-chain-fatty-acid--CoA ligase</fullName>
        <ecNumber evidence="7">6.2.1.3</ecNumber>
    </recommendedName>
    <alternativeName>
        <fullName evidence="9">Long-chain-fatty-acid--CoA ligase</fullName>
    </alternativeName>
</protein>
<dbReference type="GO" id="GO:0044539">
    <property type="term" value="P:long-chain fatty acid import into cell"/>
    <property type="evidence" value="ECO:0007669"/>
    <property type="project" value="TreeGrafter"/>
</dbReference>
<feature type="non-terminal residue" evidence="12">
    <location>
        <position position="211"/>
    </location>
</feature>
<dbReference type="GO" id="GO:0005524">
    <property type="term" value="F:ATP binding"/>
    <property type="evidence" value="ECO:0007669"/>
    <property type="project" value="UniProtKB-KW"/>
</dbReference>
<comment type="similarity">
    <text evidence="1">Belongs to the ATP-dependent AMP-binding enzyme family.</text>
</comment>
<evidence type="ECO:0000256" key="10">
    <source>
        <dbReference type="ARBA" id="ARBA00048666"/>
    </source>
</evidence>
<evidence type="ECO:0000256" key="4">
    <source>
        <dbReference type="ARBA" id="ARBA00022832"/>
    </source>
</evidence>
<keyword evidence="6" id="KW-0445">Lipid transport</keyword>
<dbReference type="Proteomes" id="UP000796761">
    <property type="component" value="Unassembled WGS sequence"/>
</dbReference>
<evidence type="ECO:0000259" key="11">
    <source>
        <dbReference type="Pfam" id="PF13193"/>
    </source>
</evidence>
<keyword evidence="5" id="KW-0067">ATP-binding</keyword>
<proteinExistence type="inferred from homology"/>
<dbReference type="SUPFAM" id="SSF56801">
    <property type="entry name" value="Acetyl-CoA synthetase-like"/>
    <property type="match status" value="1"/>
</dbReference>
<keyword evidence="4" id="KW-0276">Fatty acid metabolism</keyword>
<accession>A0A8K1FV11</accession>
<keyword evidence="13" id="KW-1185">Reference proteome</keyword>
<gene>
    <name evidence="12" type="ORF">HGM15179_020410</name>
</gene>
<dbReference type="GO" id="GO:0005324">
    <property type="term" value="F:long-chain fatty acid transmembrane transporter activity"/>
    <property type="evidence" value="ECO:0007669"/>
    <property type="project" value="TreeGrafter"/>
</dbReference>